<comment type="caution">
    <text evidence="3">The sequence shown here is derived from an EMBL/GenBank/DDBJ whole genome shotgun (WGS) entry which is preliminary data.</text>
</comment>
<feature type="domain" description="Cyclic nucleotide-binding" evidence="2">
    <location>
        <begin position="98"/>
        <end position="219"/>
    </location>
</feature>
<dbReference type="PANTHER" id="PTHR24567">
    <property type="entry name" value="CRP FAMILY TRANSCRIPTIONAL REGULATORY PROTEIN"/>
    <property type="match status" value="1"/>
</dbReference>
<dbReference type="InterPro" id="IPR050397">
    <property type="entry name" value="Env_Response_Regulators"/>
</dbReference>
<dbReference type="InterPro" id="IPR000595">
    <property type="entry name" value="cNMP-bd_dom"/>
</dbReference>
<sequence>MTQTSPSAQEAAAQNGQLTSLSTEAARNLAHTTKSVPQMQGISSRWLLKVLPWVQVSGGTYRVNRRLSYTVGDGRIDFEATGAQVRVIPDELREIPLLREFTDTETLTALAGRFEQREVVAGGVIAEAGRPADQLVLIAHGKVRKIGAGKYDTGTVLGTLADGDYFGDRALAASDGAWEFTATAATACTLMILPRPEYLQIMERFPHLRQHLQEYSSRPEKPVNRKGEAAIELASGHVGEPMLPQTFVDYESQPREYPLSVAQTQLRVHSRVADLYNEPMNQLEQQLKLTIEALRERQEHELVNNREFGLLHNAEFKQRIHTRGGPPTPDDMDELLSLRRKTRCFLAHPKAIAAFMRECSRRGIYPIGIEFNDHHVPAWRGVPLLPCNKIPVSDSLTTSIIAMRTGEEDQGVIGLHQTGIPDEYEPSLNVRFMGIDEKAIISYLVSAYYSQAVLVPDALGILENVELGHYETNHAPPTAS</sequence>
<dbReference type="Proteomes" id="UP001057702">
    <property type="component" value="Unassembled WGS sequence"/>
</dbReference>
<dbReference type="Pfam" id="PF00027">
    <property type="entry name" value="cNMP_binding"/>
    <property type="match status" value="1"/>
</dbReference>
<name>A0ABT1PQ33_9ACTN</name>
<dbReference type="InterPro" id="IPR049817">
    <property type="entry name" value="Encap_f2b"/>
</dbReference>
<accession>A0ABT1PQ33</accession>
<dbReference type="SUPFAM" id="SSF51206">
    <property type="entry name" value="cAMP-binding domain-like"/>
    <property type="match status" value="1"/>
</dbReference>
<evidence type="ECO:0000256" key="1">
    <source>
        <dbReference type="SAM" id="MobiDB-lite"/>
    </source>
</evidence>
<dbReference type="InterPro" id="IPR018490">
    <property type="entry name" value="cNMP-bd_dom_sf"/>
</dbReference>
<evidence type="ECO:0000313" key="4">
    <source>
        <dbReference type="Proteomes" id="UP001057702"/>
    </source>
</evidence>
<evidence type="ECO:0000313" key="3">
    <source>
        <dbReference type="EMBL" id="MCQ4079782.1"/>
    </source>
</evidence>
<gene>
    <name evidence="3" type="ORF">NGB36_04040</name>
</gene>
<dbReference type="NCBIfam" id="NF041163">
    <property type="entry name" value="encap_f2b"/>
    <property type="match status" value="1"/>
</dbReference>
<dbReference type="Pfam" id="PF19307">
    <property type="entry name" value="SrpI-like"/>
    <property type="match status" value="1"/>
</dbReference>
<keyword evidence="4" id="KW-1185">Reference proteome</keyword>
<organism evidence="3 4">
    <name type="scientific">Streptomyces humicola</name>
    <dbReference type="NCBI Taxonomy" id="2953240"/>
    <lineage>
        <taxon>Bacteria</taxon>
        <taxon>Bacillati</taxon>
        <taxon>Actinomycetota</taxon>
        <taxon>Actinomycetes</taxon>
        <taxon>Kitasatosporales</taxon>
        <taxon>Streptomycetaceae</taxon>
        <taxon>Streptomyces</taxon>
    </lineage>
</organism>
<dbReference type="InterPro" id="IPR045641">
    <property type="entry name" value="SrpI-like"/>
</dbReference>
<dbReference type="SMART" id="SM00100">
    <property type="entry name" value="cNMP"/>
    <property type="match status" value="1"/>
</dbReference>
<dbReference type="Gene3D" id="2.60.120.10">
    <property type="entry name" value="Jelly Rolls"/>
    <property type="match status" value="1"/>
</dbReference>
<feature type="region of interest" description="Disordered" evidence="1">
    <location>
        <begin position="1"/>
        <end position="20"/>
    </location>
</feature>
<evidence type="ECO:0000259" key="2">
    <source>
        <dbReference type="PROSITE" id="PS50042"/>
    </source>
</evidence>
<dbReference type="CDD" id="cd00038">
    <property type="entry name" value="CAP_ED"/>
    <property type="match status" value="1"/>
</dbReference>
<dbReference type="PROSITE" id="PS50042">
    <property type="entry name" value="CNMP_BINDING_3"/>
    <property type="match status" value="1"/>
</dbReference>
<protein>
    <submittedName>
        <fullName evidence="3">Cyclic nucleotide-binding domain-containing protein</fullName>
    </submittedName>
</protein>
<dbReference type="EMBL" id="JANFNG010000002">
    <property type="protein sequence ID" value="MCQ4079782.1"/>
    <property type="molecule type" value="Genomic_DNA"/>
</dbReference>
<dbReference type="InterPro" id="IPR014710">
    <property type="entry name" value="RmlC-like_jellyroll"/>
</dbReference>
<dbReference type="RefSeq" id="WP_255918649.1">
    <property type="nucleotide sequence ID" value="NZ_JANFNG010000002.1"/>
</dbReference>
<dbReference type="PANTHER" id="PTHR24567:SF74">
    <property type="entry name" value="HTH-TYPE TRANSCRIPTIONAL REGULATOR ARCR"/>
    <property type="match status" value="1"/>
</dbReference>
<reference evidence="3" key="1">
    <citation type="submission" date="2022-06" db="EMBL/GenBank/DDBJ databases">
        <title>Draft genome sequence of Streptomyces sp. RB6PN25 isolated from peat swamp forest in Thailand.</title>
        <authorList>
            <person name="Duangmal K."/>
            <person name="Klaysubun C."/>
        </authorList>
    </citation>
    <scope>NUCLEOTIDE SEQUENCE</scope>
    <source>
        <strain evidence="3">RB6PN25</strain>
    </source>
</reference>
<proteinExistence type="predicted"/>